<dbReference type="Proteomes" id="UP001465755">
    <property type="component" value="Unassembled WGS sequence"/>
</dbReference>
<dbReference type="AlphaFoldDB" id="A0AAW1PXU3"/>
<keyword evidence="7 9" id="KW-0503">Monooxygenase</keyword>
<dbReference type="InterPro" id="IPR036396">
    <property type="entry name" value="Cyt_P450_sf"/>
</dbReference>
<dbReference type="PRINTS" id="PR00385">
    <property type="entry name" value="P450"/>
</dbReference>
<protein>
    <recommendedName>
        <fullName evidence="12">Cytochrome P450</fullName>
    </recommendedName>
</protein>
<dbReference type="InterPro" id="IPR002401">
    <property type="entry name" value="Cyt_P450_E_grp-I"/>
</dbReference>
<gene>
    <name evidence="10" type="ORF">WJX73_010813</name>
</gene>
<dbReference type="Pfam" id="PF00067">
    <property type="entry name" value="p450"/>
    <property type="match status" value="1"/>
</dbReference>
<dbReference type="GO" id="GO:0020037">
    <property type="term" value="F:heme binding"/>
    <property type="evidence" value="ECO:0007669"/>
    <property type="project" value="InterPro"/>
</dbReference>
<dbReference type="Gene3D" id="1.10.630.10">
    <property type="entry name" value="Cytochrome P450"/>
    <property type="match status" value="1"/>
</dbReference>
<comment type="similarity">
    <text evidence="2 9">Belongs to the cytochrome P450 family.</text>
</comment>
<evidence type="ECO:0000256" key="8">
    <source>
        <dbReference type="PIRSR" id="PIRSR602401-1"/>
    </source>
</evidence>
<dbReference type="GO" id="GO:0004497">
    <property type="term" value="F:monooxygenase activity"/>
    <property type="evidence" value="ECO:0007669"/>
    <property type="project" value="UniProtKB-KW"/>
</dbReference>
<name>A0AAW1PXU3_9CHLO</name>
<reference evidence="10 11" key="1">
    <citation type="journal article" date="2024" name="Nat. Commun.">
        <title>Phylogenomics reveals the evolutionary origins of lichenization in chlorophyte algae.</title>
        <authorList>
            <person name="Puginier C."/>
            <person name="Libourel C."/>
            <person name="Otte J."/>
            <person name="Skaloud P."/>
            <person name="Haon M."/>
            <person name="Grisel S."/>
            <person name="Petersen M."/>
            <person name="Berrin J.G."/>
            <person name="Delaux P.M."/>
            <person name="Dal Grande F."/>
            <person name="Keller J."/>
        </authorList>
    </citation>
    <scope>NUCLEOTIDE SEQUENCE [LARGE SCALE GENOMIC DNA]</scope>
    <source>
        <strain evidence="10 11">SAG 2036</strain>
    </source>
</reference>
<keyword evidence="4 8" id="KW-0479">Metal-binding</keyword>
<dbReference type="GO" id="GO:0016705">
    <property type="term" value="F:oxidoreductase activity, acting on paired donors, with incorporation or reduction of molecular oxygen"/>
    <property type="evidence" value="ECO:0007669"/>
    <property type="project" value="InterPro"/>
</dbReference>
<evidence type="ECO:0000256" key="7">
    <source>
        <dbReference type="ARBA" id="ARBA00023033"/>
    </source>
</evidence>
<proteinExistence type="inferred from homology"/>
<evidence type="ECO:0000256" key="4">
    <source>
        <dbReference type="ARBA" id="ARBA00022723"/>
    </source>
</evidence>
<sequence length="484" mass="54812">MDAQWLYSAVILVLEALAAVFVYTRNSGHRNGFVSPPGLFSIPFIFDDTAGIVKDFAGLVQERFKKLNASCIQLTIAGQKNYFIRGNKIVPRLLAAEHDIVEAYWPSTTESLLPRGVIAYHHEEHAAMRKLLNPAFSMKASISWLPKMVAIIEEHMQSWAQQGDIKFQKSCQHMTFEIVTNVMLDFPDSFLKEGRLEQFMDLYRTWEDGLFALPFRIPGLALDKALKARDALNKIIAANLPSLNPSSAAEREGSKVQRTALQEIYRAPADQPDSMEPDRQTGLALNLLFAGYDTSASTMCYTIQELQKNPQVMEALRKEQQQVRKEYGEEITADAVSASPYVNAVIRETLRTHLLVPMVPRRSLVDLNVDKYFIPKGKPIWLDIGTATKYDERWEGQEGTPLGLERYNPDRWLSEEGARMGNWLPFSGGPRICLGWQTAMLELKAWLMLLARKYSAHVADLDEKWVLSAFPVYNNGMETTFKAL</sequence>
<evidence type="ECO:0000313" key="11">
    <source>
        <dbReference type="Proteomes" id="UP001465755"/>
    </source>
</evidence>
<dbReference type="EMBL" id="JALJOQ010000004">
    <property type="protein sequence ID" value="KAK9813617.1"/>
    <property type="molecule type" value="Genomic_DNA"/>
</dbReference>
<evidence type="ECO:0000256" key="9">
    <source>
        <dbReference type="RuleBase" id="RU000461"/>
    </source>
</evidence>
<organism evidence="10 11">
    <name type="scientific">Symbiochloris irregularis</name>
    <dbReference type="NCBI Taxonomy" id="706552"/>
    <lineage>
        <taxon>Eukaryota</taxon>
        <taxon>Viridiplantae</taxon>
        <taxon>Chlorophyta</taxon>
        <taxon>core chlorophytes</taxon>
        <taxon>Trebouxiophyceae</taxon>
        <taxon>Trebouxiales</taxon>
        <taxon>Trebouxiaceae</taxon>
        <taxon>Symbiochloris</taxon>
    </lineage>
</organism>
<feature type="binding site" description="axial binding residue" evidence="8">
    <location>
        <position position="433"/>
    </location>
    <ligand>
        <name>heme</name>
        <dbReference type="ChEBI" id="CHEBI:30413"/>
    </ligand>
    <ligandPart>
        <name>Fe</name>
        <dbReference type="ChEBI" id="CHEBI:18248"/>
    </ligandPart>
</feature>
<dbReference type="PROSITE" id="PS00086">
    <property type="entry name" value="CYTOCHROME_P450"/>
    <property type="match status" value="1"/>
</dbReference>
<evidence type="ECO:0000256" key="6">
    <source>
        <dbReference type="ARBA" id="ARBA00023004"/>
    </source>
</evidence>
<dbReference type="GO" id="GO:0005506">
    <property type="term" value="F:iron ion binding"/>
    <property type="evidence" value="ECO:0007669"/>
    <property type="project" value="InterPro"/>
</dbReference>
<evidence type="ECO:0000256" key="5">
    <source>
        <dbReference type="ARBA" id="ARBA00023002"/>
    </source>
</evidence>
<accession>A0AAW1PXU3</accession>
<evidence type="ECO:0000313" key="10">
    <source>
        <dbReference type="EMBL" id="KAK9813617.1"/>
    </source>
</evidence>
<comment type="cofactor">
    <cofactor evidence="1 8">
        <name>heme</name>
        <dbReference type="ChEBI" id="CHEBI:30413"/>
    </cofactor>
</comment>
<keyword evidence="6 8" id="KW-0408">Iron</keyword>
<dbReference type="InterPro" id="IPR017972">
    <property type="entry name" value="Cyt_P450_CS"/>
</dbReference>
<evidence type="ECO:0000256" key="3">
    <source>
        <dbReference type="ARBA" id="ARBA00022617"/>
    </source>
</evidence>
<dbReference type="PANTHER" id="PTHR24286">
    <property type="entry name" value="CYTOCHROME P450 26"/>
    <property type="match status" value="1"/>
</dbReference>
<dbReference type="GO" id="GO:0016125">
    <property type="term" value="P:sterol metabolic process"/>
    <property type="evidence" value="ECO:0007669"/>
    <property type="project" value="TreeGrafter"/>
</dbReference>
<dbReference type="InterPro" id="IPR001128">
    <property type="entry name" value="Cyt_P450"/>
</dbReference>
<keyword evidence="3 8" id="KW-0349">Heme</keyword>
<dbReference type="PRINTS" id="PR00463">
    <property type="entry name" value="EP450I"/>
</dbReference>
<keyword evidence="11" id="KW-1185">Reference proteome</keyword>
<evidence type="ECO:0000256" key="2">
    <source>
        <dbReference type="ARBA" id="ARBA00010617"/>
    </source>
</evidence>
<comment type="caution">
    <text evidence="10">The sequence shown here is derived from an EMBL/GenBank/DDBJ whole genome shotgun (WGS) entry which is preliminary data.</text>
</comment>
<evidence type="ECO:0008006" key="12">
    <source>
        <dbReference type="Google" id="ProtNLM"/>
    </source>
</evidence>
<keyword evidence="5 9" id="KW-0560">Oxidoreductase</keyword>
<dbReference type="PANTHER" id="PTHR24286:SF24">
    <property type="entry name" value="LANOSTEROL 14-ALPHA DEMETHYLASE"/>
    <property type="match status" value="1"/>
</dbReference>
<evidence type="ECO:0000256" key="1">
    <source>
        <dbReference type="ARBA" id="ARBA00001971"/>
    </source>
</evidence>
<dbReference type="SUPFAM" id="SSF48264">
    <property type="entry name" value="Cytochrome P450"/>
    <property type="match status" value="1"/>
</dbReference>